<dbReference type="EMBL" id="GBRH01179107">
    <property type="protein sequence ID" value="JAE18789.1"/>
    <property type="molecule type" value="Transcribed_RNA"/>
</dbReference>
<reference evidence="1" key="1">
    <citation type="submission" date="2014-09" db="EMBL/GenBank/DDBJ databases">
        <authorList>
            <person name="Magalhaes I.L.F."/>
            <person name="Oliveira U."/>
            <person name="Santos F.R."/>
            <person name="Vidigal T.H.D.A."/>
            <person name="Brescovit A.D."/>
            <person name="Santos A.J."/>
        </authorList>
    </citation>
    <scope>NUCLEOTIDE SEQUENCE</scope>
    <source>
        <tissue evidence="1">Shoot tissue taken approximately 20 cm above the soil surface</tissue>
    </source>
</reference>
<dbReference type="AlphaFoldDB" id="A0A0A9G5Q0"/>
<reference evidence="1" key="2">
    <citation type="journal article" date="2015" name="Data Brief">
        <title>Shoot transcriptome of the giant reed, Arundo donax.</title>
        <authorList>
            <person name="Barrero R.A."/>
            <person name="Guerrero F.D."/>
            <person name="Moolhuijzen P."/>
            <person name="Goolsby J.A."/>
            <person name="Tidwell J."/>
            <person name="Bellgard S.E."/>
            <person name="Bellgard M.I."/>
        </authorList>
    </citation>
    <scope>NUCLEOTIDE SEQUENCE</scope>
    <source>
        <tissue evidence="1">Shoot tissue taken approximately 20 cm above the soil surface</tissue>
    </source>
</reference>
<evidence type="ECO:0000313" key="1">
    <source>
        <dbReference type="EMBL" id="JAE18789.1"/>
    </source>
</evidence>
<sequence length="110" mass="12729">MILCECAQLQQPVFHQRQTRGQQWGRWCSHSRWCNVLWSPRNLCQHRPPAPISGSHRPPMNLMALRPCSLPDPSQASAPLRLKTFQELQFSLRISMKVDDLCGWSPSCFQ</sequence>
<organism evidence="1">
    <name type="scientific">Arundo donax</name>
    <name type="common">Giant reed</name>
    <name type="synonym">Donax arundinaceus</name>
    <dbReference type="NCBI Taxonomy" id="35708"/>
    <lineage>
        <taxon>Eukaryota</taxon>
        <taxon>Viridiplantae</taxon>
        <taxon>Streptophyta</taxon>
        <taxon>Embryophyta</taxon>
        <taxon>Tracheophyta</taxon>
        <taxon>Spermatophyta</taxon>
        <taxon>Magnoliopsida</taxon>
        <taxon>Liliopsida</taxon>
        <taxon>Poales</taxon>
        <taxon>Poaceae</taxon>
        <taxon>PACMAD clade</taxon>
        <taxon>Arundinoideae</taxon>
        <taxon>Arundineae</taxon>
        <taxon>Arundo</taxon>
    </lineage>
</organism>
<proteinExistence type="predicted"/>
<protein>
    <submittedName>
        <fullName evidence="1">Uncharacterized protein</fullName>
    </submittedName>
</protein>
<name>A0A0A9G5Q0_ARUDO</name>
<accession>A0A0A9G5Q0</accession>